<dbReference type="Proteomes" id="UP001596494">
    <property type="component" value="Unassembled WGS sequence"/>
</dbReference>
<evidence type="ECO:0000259" key="2">
    <source>
        <dbReference type="Pfam" id="PF12229"/>
    </source>
</evidence>
<dbReference type="Pfam" id="PF04294">
    <property type="entry name" value="VanW"/>
    <property type="match status" value="1"/>
</dbReference>
<evidence type="ECO:0000256" key="1">
    <source>
        <dbReference type="SAM" id="MobiDB-lite"/>
    </source>
</evidence>
<dbReference type="PANTHER" id="PTHR35788">
    <property type="entry name" value="EXPORTED PROTEIN-RELATED"/>
    <property type="match status" value="1"/>
</dbReference>
<reference evidence="4" key="1">
    <citation type="journal article" date="2019" name="Int. J. Syst. Evol. Microbiol.">
        <title>The Global Catalogue of Microorganisms (GCM) 10K type strain sequencing project: providing services to taxonomists for standard genome sequencing and annotation.</title>
        <authorList>
            <consortium name="The Broad Institute Genomics Platform"/>
            <consortium name="The Broad Institute Genome Sequencing Center for Infectious Disease"/>
            <person name="Wu L."/>
            <person name="Ma J."/>
        </authorList>
    </citation>
    <scope>NUCLEOTIDE SEQUENCE [LARGE SCALE GENOMIC DNA]</scope>
    <source>
        <strain evidence="4">CCUG 73951</strain>
    </source>
</reference>
<dbReference type="RefSeq" id="WP_289214877.1">
    <property type="nucleotide sequence ID" value="NZ_JAPVRC010000002.1"/>
</dbReference>
<feature type="domain" description="YoaR-like putative peptidoglycan binding" evidence="2">
    <location>
        <begin position="40"/>
        <end position="100"/>
    </location>
</feature>
<proteinExistence type="predicted"/>
<feature type="region of interest" description="Disordered" evidence="1">
    <location>
        <begin position="287"/>
        <end position="307"/>
    </location>
</feature>
<evidence type="ECO:0000313" key="3">
    <source>
        <dbReference type="EMBL" id="MFC7322497.1"/>
    </source>
</evidence>
<dbReference type="PANTHER" id="PTHR35788:SF1">
    <property type="entry name" value="EXPORTED PROTEIN"/>
    <property type="match status" value="1"/>
</dbReference>
<protein>
    <submittedName>
        <fullName evidence="3">VanW family protein</fullName>
    </submittedName>
</protein>
<accession>A0ABW2K9M0</accession>
<dbReference type="EMBL" id="JBHTBY010000017">
    <property type="protein sequence ID" value="MFC7322497.1"/>
    <property type="molecule type" value="Genomic_DNA"/>
</dbReference>
<comment type="caution">
    <text evidence="3">The sequence shown here is derived from an EMBL/GenBank/DDBJ whole genome shotgun (WGS) entry which is preliminary data.</text>
</comment>
<dbReference type="Pfam" id="PF12229">
    <property type="entry name" value="PG_binding_4"/>
    <property type="match status" value="1"/>
</dbReference>
<dbReference type="InterPro" id="IPR022029">
    <property type="entry name" value="YoaR-like_PG-bd"/>
</dbReference>
<sequence length="307" mass="34652">MKFVMMSLCLLASQPFIQQDDLSIIDDGEEVQRVNRENFEADFLGKPFVDQDKIQQLIDQLEPEVSQEPVNAKIRDSGEIIPGEIGYKIYREKFLEIFHQYLYGTEAEAMHVPKIAISPKVDVELLANIRTRQIGHYVTYFNSNNKERSHNIRLASKAIDSHVVFPGEVFSFNQVVGKRTKEKGYKDAPVIVKGEVTEGIGGGICQVSSTLFNSVANAGVKVMERYSHSKRVPYVPSGRDATVSWYGPDFTFKNQYNQPILIRSNVYGGQMSITVYSSDVINFDPKDIPDASKKLPEEKNTSTISNR</sequence>
<dbReference type="InterPro" id="IPR007391">
    <property type="entry name" value="Vancomycin_resist_VanW"/>
</dbReference>
<feature type="compositionally biased region" description="Basic and acidic residues" evidence="1">
    <location>
        <begin position="287"/>
        <end position="300"/>
    </location>
</feature>
<dbReference type="InterPro" id="IPR052913">
    <property type="entry name" value="Glycopeptide_resist_protein"/>
</dbReference>
<organism evidence="3 4">
    <name type="scientific">Halobacillus campisalis</name>
    <dbReference type="NCBI Taxonomy" id="435909"/>
    <lineage>
        <taxon>Bacteria</taxon>
        <taxon>Bacillati</taxon>
        <taxon>Bacillota</taxon>
        <taxon>Bacilli</taxon>
        <taxon>Bacillales</taxon>
        <taxon>Bacillaceae</taxon>
        <taxon>Halobacillus</taxon>
    </lineage>
</organism>
<evidence type="ECO:0000313" key="4">
    <source>
        <dbReference type="Proteomes" id="UP001596494"/>
    </source>
</evidence>
<keyword evidence="4" id="KW-1185">Reference proteome</keyword>
<gene>
    <name evidence="3" type="ORF">ACFQMN_16665</name>
</gene>
<name>A0ABW2K9M0_9BACI</name>